<proteinExistence type="predicted"/>
<reference evidence="1" key="1">
    <citation type="submission" date="2022-12" db="EMBL/GenBank/DDBJ databases">
        <authorList>
            <person name="Petersen C."/>
        </authorList>
    </citation>
    <scope>NUCLEOTIDE SEQUENCE</scope>
    <source>
        <strain evidence="1">IBT 16125</strain>
    </source>
</reference>
<reference evidence="1" key="2">
    <citation type="journal article" date="2023" name="IMA Fungus">
        <title>Comparative genomic study of the Penicillium genus elucidates a diverse pangenome and 15 lateral gene transfer events.</title>
        <authorList>
            <person name="Petersen C."/>
            <person name="Sorensen T."/>
            <person name="Nielsen M.R."/>
            <person name="Sondergaard T.E."/>
            <person name="Sorensen J.L."/>
            <person name="Fitzpatrick D.A."/>
            <person name="Frisvad J.C."/>
            <person name="Nielsen K.L."/>
        </authorList>
    </citation>
    <scope>NUCLEOTIDE SEQUENCE</scope>
    <source>
        <strain evidence="1">IBT 16125</strain>
    </source>
</reference>
<dbReference type="GeneID" id="81602648"/>
<evidence type="ECO:0000313" key="1">
    <source>
        <dbReference type="EMBL" id="KAJ5438025.1"/>
    </source>
</evidence>
<evidence type="ECO:0000313" key="2">
    <source>
        <dbReference type="Proteomes" id="UP001213681"/>
    </source>
</evidence>
<accession>A0AAD6FY04</accession>
<protein>
    <submittedName>
        <fullName evidence="1">Uncharacterized protein</fullName>
    </submittedName>
</protein>
<dbReference type="EMBL" id="JAPVEA010000008">
    <property type="protein sequence ID" value="KAJ5438025.1"/>
    <property type="molecule type" value="Genomic_DNA"/>
</dbReference>
<organism evidence="1 2">
    <name type="scientific">Penicillium daleae</name>
    <dbReference type="NCBI Taxonomy" id="63821"/>
    <lineage>
        <taxon>Eukaryota</taxon>
        <taxon>Fungi</taxon>
        <taxon>Dikarya</taxon>
        <taxon>Ascomycota</taxon>
        <taxon>Pezizomycotina</taxon>
        <taxon>Eurotiomycetes</taxon>
        <taxon>Eurotiomycetidae</taxon>
        <taxon>Eurotiales</taxon>
        <taxon>Aspergillaceae</taxon>
        <taxon>Penicillium</taxon>
    </lineage>
</organism>
<keyword evidence="2" id="KW-1185">Reference proteome</keyword>
<comment type="caution">
    <text evidence="1">The sequence shown here is derived from an EMBL/GenBank/DDBJ whole genome shotgun (WGS) entry which is preliminary data.</text>
</comment>
<dbReference type="AlphaFoldDB" id="A0AAD6FY04"/>
<dbReference type="RefSeq" id="XP_056761254.1">
    <property type="nucleotide sequence ID" value="XM_056912405.1"/>
</dbReference>
<dbReference type="Proteomes" id="UP001213681">
    <property type="component" value="Unassembled WGS sequence"/>
</dbReference>
<name>A0AAD6FY04_9EURO</name>
<sequence>MRIHDADGALLKTDFGQGNYRLLVDGTIVEKYPPVEVSPEQHVETLRHMLQDPALKEHHHNIRTLIRLYEQERLPPAREGTRIVIAGRMIIDVGLGTRVVRMV</sequence>
<gene>
    <name evidence="1" type="ORF">N7458_009023</name>
</gene>